<name>A0ABR0K8V6_9EURO</name>
<reference evidence="1 2" key="1">
    <citation type="submission" date="2023-08" db="EMBL/GenBank/DDBJ databases">
        <title>Black Yeasts Isolated from many extreme environments.</title>
        <authorList>
            <person name="Coleine C."/>
            <person name="Stajich J.E."/>
            <person name="Selbmann L."/>
        </authorList>
    </citation>
    <scope>NUCLEOTIDE SEQUENCE [LARGE SCALE GENOMIC DNA]</scope>
    <source>
        <strain evidence="1 2">CCFEE 5885</strain>
    </source>
</reference>
<protein>
    <recommendedName>
        <fullName evidence="3">Carnosine N-methyltransferase</fullName>
    </recommendedName>
</protein>
<sequence length="139" mass="15844">MRRRISFPDVSFNSSQVLLVEEMSSSFDAIVTLFFIDTARNLMNYFETINQLLKPGGLWINFGPLLYGTSPWVQLSLEEITHVADAMGFDFTGTDSQCGDVTLPGYQVRGKEAFYNFNSPSLNKYAYVAQFWVARKRQT</sequence>
<evidence type="ECO:0000313" key="2">
    <source>
        <dbReference type="Proteomes" id="UP001345013"/>
    </source>
</evidence>
<dbReference type="PANTHER" id="PTHR12303">
    <property type="entry name" value="CARNOSINE N-METHYLTRANSFERASE"/>
    <property type="match status" value="1"/>
</dbReference>
<dbReference type="SUPFAM" id="SSF53335">
    <property type="entry name" value="S-adenosyl-L-methionine-dependent methyltransferases"/>
    <property type="match status" value="1"/>
</dbReference>
<dbReference type="EMBL" id="JAVRRG010000065">
    <property type="protein sequence ID" value="KAK5092049.1"/>
    <property type="molecule type" value="Genomic_DNA"/>
</dbReference>
<dbReference type="Pfam" id="PF07942">
    <property type="entry name" value="CARME"/>
    <property type="match status" value="1"/>
</dbReference>
<dbReference type="Proteomes" id="UP001345013">
    <property type="component" value="Unassembled WGS sequence"/>
</dbReference>
<dbReference type="SMART" id="SM01296">
    <property type="entry name" value="N2227"/>
    <property type="match status" value="1"/>
</dbReference>
<dbReference type="InterPro" id="IPR029063">
    <property type="entry name" value="SAM-dependent_MTases_sf"/>
</dbReference>
<organism evidence="1 2">
    <name type="scientific">Lithohypha guttulata</name>
    <dbReference type="NCBI Taxonomy" id="1690604"/>
    <lineage>
        <taxon>Eukaryota</taxon>
        <taxon>Fungi</taxon>
        <taxon>Dikarya</taxon>
        <taxon>Ascomycota</taxon>
        <taxon>Pezizomycotina</taxon>
        <taxon>Eurotiomycetes</taxon>
        <taxon>Chaetothyriomycetidae</taxon>
        <taxon>Chaetothyriales</taxon>
        <taxon>Trichomeriaceae</taxon>
        <taxon>Lithohypha</taxon>
    </lineage>
</organism>
<evidence type="ECO:0008006" key="3">
    <source>
        <dbReference type="Google" id="ProtNLM"/>
    </source>
</evidence>
<dbReference type="PANTHER" id="PTHR12303:SF13">
    <property type="match status" value="1"/>
</dbReference>
<gene>
    <name evidence="1" type="ORF">LTR24_005592</name>
</gene>
<comment type="caution">
    <text evidence="1">The sequence shown here is derived from an EMBL/GenBank/DDBJ whole genome shotgun (WGS) entry which is preliminary data.</text>
</comment>
<evidence type="ECO:0000313" key="1">
    <source>
        <dbReference type="EMBL" id="KAK5092049.1"/>
    </source>
</evidence>
<dbReference type="Gene3D" id="3.40.50.150">
    <property type="entry name" value="Vaccinia Virus protein VP39"/>
    <property type="match status" value="1"/>
</dbReference>
<keyword evidence="2" id="KW-1185">Reference proteome</keyword>
<proteinExistence type="predicted"/>
<accession>A0ABR0K8V6</accession>
<dbReference type="InterPro" id="IPR012901">
    <property type="entry name" value="CARME"/>
</dbReference>